<evidence type="ECO:0000259" key="2">
    <source>
        <dbReference type="Pfam" id="PF12172"/>
    </source>
</evidence>
<reference evidence="3 4" key="1">
    <citation type="journal article" date="2019" name="Nat. Microbiol.">
        <title>Wide diversity of methane and short-chain alkane metabolisms in uncultured archaea.</title>
        <authorList>
            <person name="Borrel G."/>
            <person name="Adam P.S."/>
            <person name="McKay L.J."/>
            <person name="Chen L.X."/>
            <person name="Sierra-Garcia I.N."/>
            <person name="Sieber C.M."/>
            <person name="Letourneur Q."/>
            <person name="Ghozlane A."/>
            <person name="Andersen G.L."/>
            <person name="Li W.J."/>
            <person name="Hallam S.J."/>
            <person name="Muyzer G."/>
            <person name="de Oliveira V.M."/>
            <person name="Inskeep W.P."/>
            <person name="Banfield J.F."/>
            <person name="Gribaldo S."/>
        </authorList>
    </citation>
    <scope>NUCLEOTIDE SEQUENCE [LARGE SCALE GENOMIC DNA]</scope>
    <source>
        <strain evidence="3">NM1b</strain>
    </source>
</reference>
<accession>A0A520KUJ3</accession>
<dbReference type="InterPro" id="IPR052513">
    <property type="entry name" value="Thioester_dehydratase-like"/>
</dbReference>
<dbReference type="PANTHER" id="PTHR34075">
    <property type="entry name" value="BLR3430 PROTEIN"/>
    <property type="match status" value="1"/>
</dbReference>
<evidence type="ECO:0000313" key="4">
    <source>
        <dbReference type="Proteomes" id="UP000320766"/>
    </source>
</evidence>
<dbReference type="Pfam" id="PF01796">
    <property type="entry name" value="OB_ChsH2_C"/>
    <property type="match status" value="1"/>
</dbReference>
<name>A0A520KUJ3_9EURY</name>
<dbReference type="EMBL" id="RXIL01000167">
    <property type="protein sequence ID" value="RZN66259.1"/>
    <property type="molecule type" value="Genomic_DNA"/>
</dbReference>
<dbReference type="SUPFAM" id="SSF50249">
    <property type="entry name" value="Nucleic acid-binding proteins"/>
    <property type="match status" value="1"/>
</dbReference>
<protein>
    <submittedName>
        <fullName evidence="3">Zn-ribbon domain-containing OB-fold protein</fullName>
    </submittedName>
</protein>
<dbReference type="InterPro" id="IPR012340">
    <property type="entry name" value="NA-bd_OB-fold"/>
</dbReference>
<feature type="domain" description="ChsH2 rubredoxin-like zinc ribbon" evidence="2">
    <location>
        <begin position="21"/>
        <end position="49"/>
    </location>
</feature>
<dbReference type="PANTHER" id="PTHR34075:SF5">
    <property type="entry name" value="BLR3430 PROTEIN"/>
    <property type="match status" value="1"/>
</dbReference>
<proteinExistence type="predicted"/>
<dbReference type="InterPro" id="IPR022002">
    <property type="entry name" value="ChsH2_Znr"/>
</dbReference>
<dbReference type="AlphaFoldDB" id="A0A520KUJ3"/>
<evidence type="ECO:0000313" key="3">
    <source>
        <dbReference type="EMBL" id="RZN66259.1"/>
    </source>
</evidence>
<organism evidence="3 4">
    <name type="scientific">Candidatus Methanolliviera hydrocarbonicum</name>
    <dbReference type="NCBI Taxonomy" id="2491085"/>
    <lineage>
        <taxon>Archaea</taxon>
        <taxon>Methanobacteriati</taxon>
        <taxon>Methanobacteriota</taxon>
        <taxon>Candidatus Methanoliparia</taxon>
        <taxon>Candidatus Methanoliparales</taxon>
        <taxon>Candidatus Methanollivieraceae</taxon>
        <taxon>Candidatus Methanolliviera</taxon>
    </lineage>
</organism>
<sequence>MEKRNFRHPQIFHSTEKFWLGLRDRKFLVQRCKNCEEIFFPPRSHCPKCLYNEMDWVELSGKGTLYSWSEIHIPSRNFDVPYVIGIIDLEEGVGRMVSKIRARVEDLRIDMPMKIDYEDAEEDLTLYVWMPAQS</sequence>
<dbReference type="Gene3D" id="6.10.30.10">
    <property type="match status" value="1"/>
</dbReference>
<evidence type="ECO:0000259" key="1">
    <source>
        <dbReference type="Pfam" id="PF01796"/>
    </source>
</evidence>
<comment type="caution">
    <text evidence="3">The sequence shown here is derived from an EMBL/GenBank/DDBJ whole genome shotgun (WGS) entry which is preliminary data.</text>
</comment>
<gene>
    <name evidence="3" type="ORF">EF807_08630</name>
</gene>
<dbReference type="Pfam" id="PF12172">
    <property type="entry name" value="zf-ChsH2"/>
    <property type="match status" value="1"/>
</dbReference>
<dbReference type="InterPro" id="IPR002878">
    <property type="entry name" value="ChsH2_C"/>
</dbReference>
<dbReference type="Proteomes" id="UP000320766">
    <property type="component" value="Unassembled WGS sequence"/>
</dbReference>
<feature type="domain" description="ChsH2 C-terminal OB-fold" evidence="1">
    <location>
        <begin position="56"/>
        <end position="116"/>
    </location>
</feature>